<dbReference type="CDD" id="cd14733">
    <property type="entry name" value="BACK"/>
    <property type="match status" value="1"/>
</dbReference>
<dbReference type="SUPFAM" id="SSF54695">
    <property type="entry name" value="POZ domain"/>
    <property type="match status" value="1"/>
</dbReference>
<dbReference type="Pfam" id="PF07707">
    <property type="entry name" value="BACK"/>
    <property type="match status" value="1"/>
</dbReference>
<sequence>MSRTFTNTEKLQKDLLTLFELENNLFDFEIIIHENAKTDKKTSFFCHRAILSCRSEYFKGLFRSNMKEYQEGKVELTGIPIKIMKVVLTYIYSGNITITQENAIEILIFAKKFCFEELASFCTIFIKENISLENVIDLLNLSHQFDCDRVHSYCINFMLKNFQNLFMHPDFSQIQEKDLQQIIQSDNLYVEHEVELFNSLISWAQANINYNHDFQKLSNDLQSSKIRQKLNGLINRIRFCEIPHDEISKIQRMNLVDNQVMSDVLLFQKAKLEKNHEKISELKQKALSQKIQIFQRRSCFRDSRIVHTKQHENYIKEWVNNKDFFKKIKLGFSGKRDGFDCHQFHKLCDNKGQTLVLIQTTQRYIFGGFSSVGWNNDISTWSRCRKDFDGNYFGFISDENAFLFSLKNHLKIPPAKFPVKNGKEDIALRYHDKYGPTFGLYDIYIQGNLKNGRTNFGNSYTLPKEIEESQREATAFFAGSFDKWEIEEIEIFFSNK</sequence>
<feature type="domain" description="BTB" evidence="1">
    <location>
        <begin position="26"/>
        <end position="100"/>
    </location>
</feature>
<evidence type="ECO:0000259" key="2">
    <source>
        <dbReference type="PROSITE" id="PS51886"/>
    </source>
</evidence>
<evidence type="ECO:0000313" key="3">
    <source>
        <dbReference type="EMBL" id="KAJ5077165.1"/>
    </source>
</evidence>
<evidence type="ECO:0000259" key="1">
    <source>
        <dbReference type="PROSITE" id="PS50097"/>
    </source>
</evidence>
<dbReference type="InterPro" id="IPR011705">
    <property type="entry name" value="BACK"/>
</dbReference>
<dbReference type="Gene3D" id="1.25.40.420">
    <property type="match status" value="1"/>
</dbReference>
<dbReference type="Gene3D" id="3.30.710.10">
    <property type="entry name" value="Potassium Channel Kv1.1, Chain A"/>
    <property type="match status" value="1"/>
</dbReference>
<dbReference type="CDD" id="cd18186">
    <property type="entry name" value="BTB_POZ_ZBTB_KLHL-like"/>
    <property type="match status" value="1"/>
</dbReference>
<dbReference type="Pfam" id="PF07534">
    <property type="entry name" value="TLD"/>
    <property type="match status" value="1"/>
</dbReference>
<dbReference type="PANTHER" id="PTHR45632">
    <property type="entry name" value="LD33804P"/>
    <property type="match status" value="1"/>
</dbReference>
<dbReference type="PROSITE" id="PS50097">
    <property type="entry name" value="BTB"/>
    <property type="match status" value="1"/>
</dbReference>
<feature type="domain" description="TLDc" evidence="2">
    <location>
        <begin position="304"/>
        <end position="495"/>
    </location>
</feature>
<protein>
    <submittedName>
        <fullName evidence="3">Pep-cterm sorting domain-containing protein</fullName>
    </submittedName>
</protein>
<evidence type="ECO:0000313" key="4">
    <source>
        <dbReference type="Proteomes" id="UP001149090"/>
    </source>
</evidence>
<proteinExistence type="predicted"/>
<organism evidence="3 4">
    <name type="scientific">Anaeramoeba ignava</name>
    <name type="common">Anaerobic marine amoeba</name>
    <dbReference type="NCBI Taxonomy" id="1746090"/>
    <lineage>
        <taxon>Eukaryota</taxon>
        <taxon>Metamonada</taxon>
        <taxon>Anaeramoebidae</taxon>
        <taxon>Anaeramoeba</taxon>
    </lineage>
</organism>
<dbReference type="PROSITE" id="PS51886">
    <property type="entry name" value="TLDC"/>
    <property type="match status" value="1"/>
</dbReference>
<dbReference type="EMBL" id="JAPDFW010000059">
    <property type="protein sequence ID" value="KAJ5077165.1"/>
    <property type="molecule type" value="Genomic_DNA"/>
</dbReference>
<dbReference type="SMART" id="SM00584">
    <property type="entry name" value="TLDc"/>
    <property type="match status" value="1"/>
</dbReference>
<dbReference type="SMART" id="SM00875">
    <property type="entry name" value="BACK"/>
    <property type="match status" value="1"/>
</dbReference>
<dbReference type="Pfam" id="PF00651">
    <property type="entry name" value="BTB"/>
    <property type="match status" value="1"/>
</dbReference>
<keyword evidence="4" id="KW-1185">Reference proteome</keyword>
<dbReference type="Proteomes" id="UP001149090">
    <property type="component" value="Unassembled WGS sequence"/>
</dbReference>
<dbReference type="InterPro" id="IPR011333">
    <property type="entry name" value="SKP1/BTB/POZ_sf"/>
</dbReference>
<reference evidence="3" key="1">
    <citation type="submission" date="2022-10" db="EMBL/GenBank/DDBJ databases">
        <title>Novel sulphate-reducing endosymbionts in the free-living metamonad Anaeramoeba.</title>
        <authorList>
            <person name="Jerlstrom-Hultqvist J."/>
            <person name="Cepicka I."/>
            <person name="Gallot-Lavallee L."/>
            <person name="Salas-Leiva D."/>
            <person name="Curtis B.A."/>
            <person name="Zahonova K."/>
            <person name="Pipaliya S."/>
            <person name="Dacks J."/>
            <person name="Roger A.J."/>
        </authorList>
    </citation>
    <scope>NUCLEOTIDE SEQUENCE</scope>
    <source>
        <strain evidence="3">BMAN</strain>
    </source>
</reference>
<dbReference type="InterPro" id="IPR006571">
    <property type="entry name" value="TLDc_dom"/>
</dbReference>
<dbReference type="SMART" id="SM00225">
    <property type="entry name" value="BTB"/>
    <property type="match status" value="1"/>
</dbReference>
<dbReference type="AlphaFoldDB" id="A0A9Q0LTU8"/>
<comment type="caution">
    <text evidence="3">The sequence shown here is derived from an EMBL/GenBank/DDBJ whole genome shotgun (WGS) entry which is preliminary data.</text>
</comment>
<name>A0A9Q0LTU8_ANAIG</name>
<dbReference type="InterPro" id="IPR000210">
    <property type="entry name" value="BTB/POZ_dom"/>
</dbReference>
<dbReference type="OrthoDB" id="2355501at2759"/>
<gene>
    <name evidence="3" type="ORF">M0811_00485</name>
</gene>
<accession>A0A9Q0LTU8</accession>